<accession>A0A444S598</accession>
<dbReference type="CDD" id="cd12148">
    <property type="entry name" value="fungal_TF_MHR"/>
    <property type="match status" value="1"/>
</dbReference>
<dbReference type="GO" id="GO:0006351">
    <property type="term" value="P:DNA-templated transcription"/>
    <property type="evidence" value="ECO:0007669"/>
    <property type="project" value="InterPro"/>
</dbReference>
<dbReference type="AlphaFoldDB" id="A0A444S598"/>
<dbReference type="Gene3D" id="4.10.240.10">
    <property type="entry name" value="Zn(2)-C6 fungal-type DNA-binding domain"/>
    <property type="match status" value="1"/>
</dbReference>
<evidence type="ECO:0000256" key="1">
    <source>
        <dbReference type="ARBA" id="ARBA00022723"/>
    </source>
</evidence>
<feature type="compositionally biased region" description="Polar residues" evidence="3">
    <location>
        <begin position="66"/>
        <end position="92"/>
    </location>
</feature>
<evidence type="ECO:0000256" key="3">
    <source>
        <dbReference type="SAM" id="MobiDB-lite"/>
    </source>
</evidence>
<dbReference type="InterPro" id="IPR007219">
    <property type="entry name" value="XnlR_reg_dom"/>
</dbReference>
<gene>
    <name evidence="5" type="ORF">VDGE_30305</name>
</gene>
<dbReference type="InterPro" id="IPR036864">
    <property type="entry name" value="Zn2-C6_fun-type_DNA-bd_sf"/>
</dbReference>
<organism evidence="5 6">
    <name type="scientific">Verticillium dahliae</name>
    <name type="common">Verticillium wilt</name>
    <dbReference type="NCBI Taxonomy" id="27337"/>
    <lineage>
        <taxon>Eukaryota</taxon>
        <taxon>Fungi</taxon>
        <taxon>Dikarya</taxon>
        <taxon>Ascomycota</taxon>
        <taxon>Pezizomycotina</taxon>
        <taxon>Sordariomycetes</taxon>
        <taxon>Hypocreomycetidae</taxon>
        <taxon>Glomerellales</taxon>
        <taxon>Plectosphaerellaceae</taxon>
        <taxon>Verticillium</taxon>
    </lineage>
</organism>
<dbReference type="Pfam" id="PF04082">
    <property type="entry name" value="Fungal_trans"/>
    <property type="match status" value="1"/>
</dbReference>
<dbReference type="EMBL" id="RSDZ01000022">
    <property type="protein sequence ID" value="RXG48564.1"/>
    <property type="molecule type" value="Genomic_DNA"/>
</dbReference>
<dbReference type="PANTHER" id="PTHR46910:SF25">
    <property type="entry name" value="ABC-TRANSPORTER-REGULATING TRANSCRIPTION FACTOR"/>
    <property type="match status" value="1"/>
</dbReference>
<feature type="region of interest" description="Disordered" evidence="3">
    <location>
        <begin position="66"/>
        <end position="116"/>
    </location>
</feature>
<dbReference type="Pfam" id="PF00172">
    <property type="entry name" value="Zn_clus"/>
    <property type="match status" value="1"/>
</dbReference>
<evidence type="ECO:0000256" key="2">
    <source>
        <dbReference type="ARBA" id="ARBA00023242"/>
    </source>
</evidence>
<keyword evidence="1" id="KW-0479">Metal-binding</keyword>
<dbReference type="GO" id="GO:0000981">
    <property type="term" value="F:DNA-binding transcription factor activity, RNA polymerase II-specific"/>
    <property type="evidence" value="ECO:0007669"/>
    <property type="project" value="InterPro"/>
</dbReference>
<keyword evidence="2" id="KW-0539">Nucleus</keyword>
<name>A0A444S598_VERDA</name>
<evidence type="ECO:0000313" key="6">
    <source>
        <dbReference type="Proteomes" id="UP000288725"/>
    </source>
</evidence>
<dbReference type="PROSITE" id="PS00463">
    <property type="entry name" value="ZN2_CY6_FUNGAL_1"/>
    <property type="match status" value="1"/>
</dbReference>
<dbReference type="PROSITE" id="PS50048">
    <property type="entry name" value="ZN2_CY6_FUNGAL_2"/>
    <property type="match status" value="1"/>
</dbReference>
<dbReference type="SUPFAM" id="SSF57701">
    <property type="entry name" value="Zn2/Cys6 DNA-binding domain"/>
    <property type="match status" value="1"/>
</dbReference>
<dbReference type="SMART" id="SM00066">
    <property type="entry name" value="GAL4"/>
    <property type="match status" value="1"/>
</dbReference>
<dbReference type="GO" id="GO:0008270">
    <property type="term" value="F:zinc ion binding"/>
    <property type="evidence" value="ECO:0007669"/>
    <property type="project" value="InterPro"/>
</dbReference>
<dbReference type="InterPro" id="IPR001138">
    <property type="entry name" value="Zn2Cys6_DnaBD"/>
</dbReference>
<dbReference type="CDD" id="cd00067">
    <property type="entry name" value="GAL4"/>
    <property type="match status" value="1"/>
</dbReference>
<sequence>MNEPTNLKDRRRRISKACDSCRQKKLKCDGIRPACSRCMQYDIACMYADVAKPPYRRSCRRIDNHSPASLDTSSTASVVSQAPLSTSTTSVQGEIPRYSQASREGSAPGDHQDTSSYQGLILGRPGDLRYFGPSTTFSSIFPRTRNKAERHPDAASFGKITASLRGGTFSRWVHPALQPLFGRTVHEPLPTWEQALSLVNDYFHHENRHWPLFDHPTFTAYLGRQYTDDPPPESSWWAALNIVLATAQRRKAGTDPSNWQEALNQAWKYVRNAMSAVLDILFHNISLLSVQALVSIGHFFLDTPNPQPTFILSSSAVRLGQAIGLHKQDCQSTHERTDQKQRARVFWCATILDQLACSKTGRPPAQKAEDYAVRLPEASEGETLGTCVSIDGKTVLENFRLDAHLTTIEADSFQRLYSAATPARKSPETQAAVEDLDRQLERDLLAFATTALFIIYIYTKRVPSGDRPWQDLEDMRSIVRFMRTQIDHGADSFIDDLQVAAEAACDSSEAAVTHANVLTADPSAHDRGSSGHTAHQTVYDDAQDKSMAIDGAASFEAPEPLEGLDSLHQQLLEFPWSFLEIDFSFGDGLAGFGF</sequence>
<dbReference type="Proteomes" id="UP000288725">
    <property type="component" value="Chromosome 6"/>
</dbReference>
<evidence type="ECO:0000259" key="4">
    <source>
        <dbReference type="PROSITE" id="PS50048"/>
    </source>
</evidence>
<proteinExistence type="predicted"/>
<comment type="caution">
    <text evidence="5">The sequence shown here is derived from an EMBL/GenBank/DDBJ whole genome shotgun (WGS) entry which is preliminary data.</text>
</comment>
<evidence type="ECO:0000313" key="5">
    <source>
        <dbReference type="EMBL" id="RXG48564.1"/>
    </source>
</evidence>
<dbReference type="PANTHER" id="PTHR46910">
    <property type="entry name" value="TRANSCRIPTION FACTOR PDR1"/>
    <property type="match status" value="1"/>
</dbReference>
<dbReference type="GO" id="GO:0003677">
    <property type="term" value="F:DNA binding"/>
    <property type="evidence" value="ECO:0007669"/>
    <property type="project" value="InterPro"/>
</dbReference>
<dbReference type="SMART" id="SM00906">
    <property type="entry name" value="Fungal_trans"/>
    <property type="match status" value="1"/>
</dbReference>
<protein>
    <recommendedName>
        <fullName evidence="4">Zn(2)-C6 fungal-type domain-containing protein</fullName>
    </recommendedName>
</protein>
<feature type="domain" description="Zn(2)-C6 fungal-type" evidence="4">
    <location>
        <begin position="17"/>
        <end position="47"/>
    </location>
</feature>
<dbReference type="InterPro" id="IPR050987">
    <property type="entry name" value="AtrR-like"/>
</dbReference>
<reference evidence="5 6" key="1">
    <citation type="submission" date="2018-12" db="EMBL/GenBank/DDBJ databases">
        <title>Genome of Verticillium dahliae isolate Getta Getta.</title>
        <authorList>
            <person name="Gardiner D.M."/>
        </authorList>
    </citation>
    <scope>NUCLEOTIDE SEQUENCE [LARGE SCALE GENOMIC DNA]</scope>
    <source>
        <strain evidence="5 6">Getta Getta</strain>
    </source>
</reference>